<comment type="caution">
    <text evidence="8">The sequence shown here is derived from an EMBL/GenBank/DDBJ whole genome shotgun (WGS) entry which is preliminary data.</text>
</comment>
<dbReference type="CDD" id="cd06173">
    <property type="entry name" value="MFS_MefA_like"/>
    <property type="match status" value="1"/>
</dbReference>
<keyword evidence="3" id="KW-1003">Cell membrane</keyword>
<dbReference type="AlphaFoldDB" id="A0A4Z0R3F6"/>
<feature type="transmembrane region" description="Helical" evidence="7">
    <location>
        <begin position="328"/>
        <end position="350"/>
    </location>
</feature>
<keyword evidence="4 7" id="KW-0812">Transmembrane</keyword>
<evidence type="ECO:0000256" key="3">
    <source>
        <dbReference type="ARBA" id="ARBA00022475"/>
    </source>
</evidence>
<comment type="subcellular location">
    <subcellularLocation>
        <location evidence="1">Cell membrane</location>
        <topology evidence="1">Multi-pass membrane protein</topology>
    </subcellularLocation>
</comment>
<reference evidence="8 9" key="1">
    <citation type="submission" date="2019-03" db="EMBL/GenBank/DDBJ databases">
        <title>Draft Genome Sequence of Desulfosporosinus fructosivorans Strain 63.6F, Isolated from Marine Sediment in the Baltic Sea.</title>
        <authorList>
            <person name="Hausmann B."/>
            <person name="Vandieken V."/>
            <person name="Pjevac P."/>
            <person name="Schreck K."/>
            <person name="Herbold C.W."/>
            <person name="Loy A."/>
        </authorList>
    </citation>
    <scope>NUCLEOTIDE SEQUENCE [LARGE SCALE GENOMIC DNA]</scope>
    <source>
        <strain evidence="8 9">63.6F</strain>
    </source>
</reference>
<keyword evidence="9" id="KW-1185">Reference proteome</keyword>
<evidence type="ECO:0000256" key="1">
    <source>
        <dbReference type="ARBA" id="ARBA00004651"/>
    </source>
</evidence>
<dbReference type="Proteomes" id="UP000298460">
    <property type="component" value="Unassembled WGS sequence"/>
</dbReference>
<feature type="transmembrane region" description="Helical" evidence="7">
    <location>
        <begin position="362"/>
        <end position="381"/>
    </location>
</feature>
<feature type="transmembrane region" description="Helical" evidence="7">
    <location>
        <begin position="63"/>
        <end position="82"/>
    </location>
</feature>
<feature type="transmembrane region" description="Helical" evidence="7">
    <location>
        <begin position="242"/>
        <end position="264"/>
    </location>
</feature>
<organism evidence="8 9">
    <name type="scientific">Desulfosporosinus fructosivorans</name>
    <dbReference type="NCBI Taxonomy" id="2018669"/>
    <lineage>
        <taxon>Bacteria</taxon>
        <taxon>Bacillati</taxon>
        <taxon>Bacillota</taxon>
        <taxon>Clostridia</taxon>
        <taxon>Eubacteriales</taxon>
        <taxon>Desulfitobacteriaceae</taxon>
        <taxon>Desulfosporosinus</taxon>
    </lineage>
</organism>
<dbReference type="PANTHER" id="PTHR43266:SF2">
    <property type="entry name" value="MAJOR FACILITATOR SUPERFAMILY (MFS) PROFILE DOMAIN-CONTAINING PROTEIN"/>
    <property type="match status" value="1"/>
</dbReference>
<feature type="transmembrane region" description="Helical" evidence="7">
    <location>
        <begin position="304"/>
        <end position="322"/>
    </location>
</feature>
<dbReference type="PANTHER" id="PTHR43266">
    <property type="entry name" value="MACROLIDE-EFFLUX PROTEIN"/>
    <property type="match status" value="1"/>
</dbReference>
<feature type="transmembrane region" description="Helical" evidence="7">
    <location>
        <begin position="186"/>
        <end position="203"/>
    </location>
</feature>
<dbReference type="PRINTS" id="PR01988">
    <property type="entry name" value="EXPORTERBACE"/>
</dbReference>
<evidence type="ECO:0000256" key="4">
    <source>
        <dbReference type="ARBA" id="ARBA00022692"/>
    </source>
</evidence>
<proteinExistence type="predicted"/>
<accession>A0A4Z0R3F6</accession>
<evidence type="ECO:0000256" key="6">
    <source>
        <dbReference type="ARBA" id="ARBA00023136"/>
    </source>
</evidence>
<dbReference type="GO" id="GO:0005886">
    <property type="term" value="C:plasma membrane"/>
    <property type="evidence" value="ECO:0007669"/>
    <property type="project" value="UniProtKB-SubCell"/>
</dbReference>
<protein>
    <submittedName>
        <fullName evidence="8">MFS transporter</fullName>
    </submittedName>
</protein>
<keyword evidence="5 7" id="KW-1133">Transmembrane helix</keyword>
<sequence length="426" mass="46740">MSEEEDLASEEEVIRPLTLLKEKDFARLLTGQFLSVLGDKLHYVALGVLIYRLTGSALEVGKMTLATFLPYLLFGLIAGAYVDRWNKKKTMITADLLRAVFVGLIPILIGYSINLIYLLTFFSTTANLFFSPAKMAVIPAIFTKEKILTATSLSETVENITEIMGYALAGVFIMFIPIQKIFYFDALTFLLSAALIFSMKFSFEYQDQAKLNLEMEAKSHIFKDILEGLDYIRKTKILAHTLVTYCLALLVFSGFNPLIFVYALDTLKTSSVGLGILEASSAVGITVGCIAISVWGNYINKQKLILWGYFISGLTIGILGIFPAYIFALIGFFIAGVSNAMFLIPIQSIFQEETAAPMRGRVFSARFASTRIAFMGSVALLSYGATQIGVEKVYLLSGSTLLLGTLLLFGLASADAKTASKSSETI</sequence>
<name>A0A4Z0R3F6_9FIRM</name>
<dbReference type="InterPro" id="IPR011701">
    <property type="entry name" value="MFS"/>
</dbReference>
<feature type="transmembrane region" description="Helical" evidence="7">
    <location>
        <begin position="94"/>
        <end position="113"/>
    </location>
</feature>
<evidence type="ECO:0000256" key="2">
    <source>
        <dbReference type="ARBA" id="ARBA00022448"/>
    </source>
</evidence>
<dbReference type="Gene3D" id="1.20.1250.20">
    <property type="entry name" value="MFS general substrate transporter like domains"/>
    <property type="match status" value="1"/>
</dbReference>
<dbReference type="Pfam" id="PF07690">
    <property type="entry name" value="MFS_1"/>
    <property type="match status" value="1"/>
</dbReference>
<keyword evidence="2" id="KW-0813">Transport</keyword>
<dbReference type="InterPro" id="IPR036259">
    <property type="entry name" value="MFS_trans_sf"/>
</dbReference>
<dbReference type="InterPro" id="IPR022324">
    <property type="entry name" value="Bacilysin_exporter_BacE_put"/>
</dbReference>
<dbReference type="SUPFAM" id="SSF103473">
    <property type="entry name" value="MFS general substrate transporter"/>
    <property type="match status" value="1"/>
</dbReference>
<evidence type="ECO:0000313" key="8">
    <source>
        <dbReference type="EMBL" id="TGE36663.1"/>
    </source>
</evidence>
<evidence type="ECO:0000256" key="5">
    <source>
        <dbReference type="ARBA" id="ARBA00022989"/>
    </source>
</evidence>
<evidence type="ECO:0000256" key="7">
    <source>
        <dbReference type="SAM" id="Phobius"/>
    </source>
</evidence>
<evidence type="ECO:0000313" key="9">
    <source>
        <dbReference type="Proteomes" id="UP000298460"/>
    </source>
</evidence>
<dbReference type="EMBL" id="SPQQ01000007">
    <property type="protein sequence ID" value="TGE36663.1"/>
    <property type="molecule type" value="Genomic_DNA"/>
</dbReference>
<feature type="transmembrane region" description="Helical" evidence="7">
    <location>
        <begin position="393"/>
        <end position="412"/>
    </location>
</feature>
<dbReference type="GO" id="GO:0022857">
    <property type="term" value="F:transmembrane transporter activity"/>
    <property type="evidence" value="ECO:0007669"/>
    <property type="project" value="InterPro"/>
</dbReference>
<feature type="transmembrane region" description="Helical" evidence="7">
    <location>
        <begin position="276"/>
        <end position="297"/>
    </location>
</feature>
<keyword evidence="6 7" id="KW-0472">Membrane</keyword>
<gene>
    <name evidence="8" type="ORF">E4K67_19745</name>
</gene>